<sequence length="70" mass="8152">MSLFFPFILHTERARIESHPRFDQRRFHPIPSPRNLLNSWTPFTHVDLFSGFFAKSHSPALLLHSPPAPC</sequence>
<proteinExistence type="predicted"/>
<name>A0A7W8X0Z4_9MICC</name>
<evidence type="ECO:0000313" key="1">
    <source>
        <dbReference type="EMBL" id="MBB5513378.1"/>
    </source>
</evidence>
<evidence type="ECO:0000313" key="2">
    <source>
        <dbReference type="Proteomes" id="UP000580797"/>
    </source>
</evidence>
<dbReference type="AlphaFoldDB" id="A0A7W8X0Z4"/>
<protein>
    <submittedName>
        <fullName evidence="1">Uncharacterized protein</fullName>
    </submittedName>
</protein>
<dbReference type="Proteomes" id="UP000580797">
    <property type="component" value="Unassembled WGS sequence"/>
</dbReference>
<dbReference type="EMBL" id="JACHDR010000001">
    <property type="protein sequence ID" value="MBB5513378.1"/>
    <property type="molecule type" value="Genomic_DNA"/>
</dbReference>
<organism evidence="1 2">
    <name type="scientific">Neomicrococcus aestuarii</name>
    <dbReference type="NCBI Taxonomy" id="556325"/>
    <lineage>
        <taxon>Bacteria</taxon>
        <taxon>Bacillati</taxon>
        <taxon>Actinomycetota</taxon>
        <taxon>Actinomycetes</taxon>
        <taxon>Micrococcales</taxon>
        <taxon>Micrococcaceae</taxon>
        <taxon>Neomicrococcus</taxon>
    </lineage>
</organism>
<reference evidence="1 2" key="1">
    <citation type="submission" date="2020-08" db="EMBL/GenBank/DDBJ databases">
        <title>Sequencing the genomes of 1000 actinobacteria strains.</title>
        <authorList>
            <person name="Klenk H.-P."/>
        </authorList>
    </citation>
    <scope>NUCLEOTIDE SEQUENCE [LARGE SCALE GENOMIC DNA]</scope>
    <source>
        <strain evidence="1 2">DSM 105783</strain>
    </source>
</reference>
<comment type="caution">
    <text evidence="1">The sequence shown here is derived from an EMBL/GenBank/DDBJ whole genome shotgun (WGS) entry which is preliminary data.</text>
</comment>
<gene>
    <name evidence="1" type="ORF">HD598_002065</name>
</gene>
<accession>A0A7W8X0Z4</accession>